<protein>
    <submittedName>
        <fullName evidence="3">Uncharacterized protein</fullName>
    </submittedName>
</protein>
<dbReference type="PROSITE" id="PS50294">
    <property type="entry name" value="WD_REPEATS_REGION"/>
    <property type="match status" value="1"/>
</dbReference>
<dbReference type="SUPFAM" id="SSF50978">
    <property type="entry name" value="WD40 repeat-like"/>
    <property type="match status" value="2"/>
</dbReference>
<organism evidence="3 4">
    <name type="scientific">Allomyces macrogynus (strain ATCC 38327)</name>
    <name type="common">Allomyces javanicus var. macrogynus</name>
    <dbReference type="NCBI Taxonomy" id="578462"/>
    <lineage>
        <taxon>Eukaryota</taxon>
        <taxon>Fungi</taxon>
        <taxon>Fungi incertae sedis</taxon>
        <taxon>Blastocladiomycota</taxon>
        <taxon>Blastocladiomycetes</taxon>
        <taxon>Blastocladiales</taxon>
        <taxon>Blastocladiaceae</taxon>
        <taxon>Allomyces</taxon>
    </lineage>
</organism>
<accession>A0A0L0SPU0</accession>
<dbReference type="VEuPathDB" id="FungiDB:AMAG_09418"/>
<keyword evidence="4" id="KW-1185">Reference proteome</keyword>
<evidence type="ECO:0000256" key="2">
    <source>
        <dbReference type="SAM" id="MobiDB-lite"/>
    </source>
</evidence>
<feature type="region of interest" description="Disordered" evidence="2">
    <location>
        <begin position="685"/>
        <end position="719"/>
    </location>
</feature>
<dbReference type="STRING" id="578462.A0A0L0SPU0"/>
<dbReference type="OMA" id="STYITEW"/>
<dbReference type="InterPro" id="IPR001680">
    <property type="entry name" value="WD40_rpt"/>
</dbReference>
<dbReference type="InterPro" id="IPR015943">
    <property type="entry name" value="WD40/YVTN_repeat-like_dom_sf"/>
</dbReference>
<dbReference type="InterPro" id="IPR036322">
    <property type="entry name" value="WD40_repeat_dom_sf"/>
</dbReference>
<evidence type="ECO:0000313" key="4">
    <source>
        <dbReference type="Proteomes" id="UP000054350"/>
    </source>
</evidence>
<name>A0A0L0SPU0_ALLM3</name>
<keyword evidence="1" id="KW-0853">WD repeat</keyword>
<dbReference type="eggNOG" id="KOG2048">
    <property type="taxonomic scope" value="Eukaryota"/>
</dbReference>
<dbReference type="GO" id="GO:0034455">
    <property type="term" value="C:t-UTP complex"/>
    <property type="evidence" value="ECO:0007669"/>
    <property type="project" value="TreeGrafter"/>
</dbReference>
<reference evidence="4" key="2">
    <citation type="submission" date="2009-11" db="EMBL/GenBank/DDBJ databases">
        <title>The Genome Sequence of Allomyces macrogynus strain ATCC 38327.</title>
        <authorList>
            <consortium name="The Broad Institute Genome Sequencing Platform"/>
            <person name="Russ C."/>
            <person name="Cuomo C."/>
            <person name="Shea T."/>
            <person name="Young S.K."/>
            <person name="Zeng Q."/>
            <person name="Koehrsen M."/>
            <person name="Haas B."/>
            <person name="Borodovsky M."/>
            <person name="Guigo R."/>
            <person name="Alvarado L."/>
            <person name="Berlin A."/>
            <person name="Borenstein D."/>
            <person name="Chen Z."/>
            <person name="Engels R."/>
            <person name="Freedman E."/>
            <person name="Gellesch M."/>
            <person name="Goldberg J."/>
            <person name="Griggs A."/>
            <person name="Gujja S."/>
            <person name="Heiman D."/>
            <person name="Hepburn T."/>
            <person name="Howarth C."/>
            <person name="Jen D."/>
            <person name="Larson L."/>
            <person name="Lewis B."/>
            <person name="Mehta T."/>
            <person name="Park D."/>
            <person name="Pearson M."/>
            <person name="Roberts A."/>
            <person name="Saif S."/>
            <person name="Shenoy N."/>
            <person name="Sisk P."/>
            <person name="Stolte C."/>
            <person name="Sykes S."/>
            <person name="Walk T."/>
            <person name="White J."/>
            <person name="Yandava C."/>
            <person name="Burger G."/>
            <person name="Gray M.W."/>
            <person name="Holland P.W.H."/>
            <person name="King N."/>
            <person name="Lang F.B.F."/>
            <person name="Roger A.J."/>
            <person name="Ruiz-Trillo I."/>
            <person name="Lander E."/>
            <person name="Nusbaum C."/>
        </authorList>
    </citation>
    <scope>NUCLEOTIDE SEQUENCE [LARGE SCALE GENOMIC DNA]</scope>
    <source>
        <strain evidence="4">ATCC 38327</strain>
    </source>
</reference>
<dbReference type="Gene3D" id="2.130.10.10">
    <property type="entry name" value="YVTN repeat-like/Quinoprotein amine dehydrogenase"/>
    <property type="match status" value="4"/>
</dbReference>
<proteinExistence type="predicted"/>
<gene>
    <name evidence="3" type="ORF">AMAG_09418</name>
</gene>
<dbReference type="GO" id="GO:0030686">
    <property type="term" value="C:90S preribosome"/>
    <property type="evidence" value="ECO:0007669"/>
    <property type="project" value="InterPro"/>
</dbReference>
<feature type="repeat" description="WD" evidence="1">
    <location>
        <begin position="123"/>
        <end position="156"/>
    </location>
</feature>
<dbReference type="EMBL" id="GG745344">
    <property type="protein sequence ID" value="KNE64395.1"/>
    <property type="molecule type" value="Genomic_DNA"/>
</dbReference>
<sequence length="772" mass="85886">MESHCVRFVEHVPSPITRLAVTPPLAPRPMVAVARENGDIEIRLPNQAWFLERVIMGGQNRSISALVWAHQSVLTDPDFYDDDQERQFVLKRVTSKPPRLFSASLNGFITEWDLHQLSPKKSMDATGGGVWSLAVNPAGTLLAAGCEDGCIRLYDIADDDWTLLRTFSKQLGRVLCLAWHPSGDYLVSGSDKSTVRKWDVKTGMTIDRATLDRIDRHPTVIWAVRVLKDGTVVTGSSLGRVEWWDWTTMTLLRSVHAHESDVLALDVMRDGSAIFSSSIDRQVVQYRQTEAGAHLSWVMAHRRRYHANDVKAVAVVEARGVRALCSGGIDAELTVIDLNTGFKTCPQRRLDEFQTSRIAVCARHHWLLARFEHTLRLFKLGRTAVTDPAELAGKKSLSQLDVANRPLTLAEVRLNAARNIEHAVLSNDGSWLAVSHMDTVKLWRVHTDTDDVHDPAAEENVAMRRVKLPAAIPRLRHLTVATVAVPLPSVAVDGWLLVGVAHDNSVHVWQLSDADPPKHVAALDHHGRNLITHLTISHDARYLATADTAGRAFVVDLGTAVTITPSSVSSAPLLDATRFDKKLLPAYPNAITSLSLTTPMPEHGHPRALLVITLANRHFHIFEAPTWAPHAWPRKNLIRLGHDVTDRQDYFRGAYALPKSRLLLWTSNWFLAVDLLHDLDANKKRKSVSAESSEPDVDAATEDGEPRKETAAAMAPSRNSELDKRGYSLLSRYQRLMHVEVLSATEMVVVERPWIDVAAALPGAFTRKKYGM</sequence>
<dbReference type="Proteomes" id="UP000054350">
    <property type="component" value="Unassembled WGS sequence"/>
</dbReference>
<dbReference type="PANTHER" id="PTHR44163">
    <property type="entry name" value="U3 SMALL NUCLEOLAR RNA-ASSOCIATED PROTEIN 4 HOMOLOG"/>
    <property type="match status" value="1"/>
</dbReference>
<dbReference type="InterPro" id="IPR046351">
    <property type="entry name" value="UTP4"/>
</dbReference>
<dbReference type="Pfam" id="PF00400">
    <property type="entry name" value="WD40"/>
    <property type="match status" value="3"/>
</dbReference>
<dbReference type="PROSITE" id="PS50082">
    <property type="entry name" value="WD_REPEATS_2"/>
    <property type="match status" value="2"/>
</dbReference>
<feature type="compositionally biased region" description="Acidic residues" evidence="2">
    <location>
        <begin position="693"/>
        <end position="703"/>
    </location>
</feature>
<reference evidence="3 4" key="1">
    <citation type="submission" date="2009-11" db="EMBL/GenBank/DDBJ databases">
        <title>Annotation of Allomyces macrogynus ATCC 38327.</title>
        <authorList>
            <consortium name="The Broad Institute Genome Sequencing Platform"/>
            <person name="Russ C."/>
            <person name="Cuomo C."/>
            <person name="Burger G."/>
            <person name="Gray M.W."/>
            <person name="Holland P.W.H."/>
            <person name="King N."/>
            <person name="Lang F.B.F."/>
            <person name="Roger A.J."/>
            <person name="Ruiz-Trillo I."/>
            <person name="Young S.K."/>
            <person name="Zeng Q."/>
            <person name="Gargeya S."/>
            <person name="Fitzgerald M."/>
            <person name="Haas B."/>
            <person name="Abouelleil A."/>
            <person name="Alvarado L."/>
            <person name="Arachchi H.M."/>
            <person name="Berlin A."/>
            <person name="Chapman S.B."/>
            <person name="Gearin G."/>
            <person name="Goldberg J."/>
            <person name="Griggs A."/>
            <person name="Gujja S."/>
            <person name="Hansen M."/>
            <person name="Heiman D."/>
            <person name="Howarth C."/>
            <person name="Larimer J."/>
            <person name="Lui A."/>
            <person name="MacDonald P.J.P."/>
            <person name="McCowen C."/>
            <person name="Montmayeur A."/>
            <person name="Murphy C."/>
            <person name="Neiman D."/>
            <person name="Pearson M."/>
            <person name="Priest M."/>
            <person name="Roberts A."/>
            <person name="Saif S."/>
            <person name="Shea T."/>
            <person name="Sisk P."/>
            <person name="Stolte C."/>
            <person name="Sykes S."/>
            <person name="Wortman J."/>
            <person name="Nusbaum C."/>
            <person name="Birren B."/>
        </authorList>
    </citation>
    <scope>NUCLEOTIDE SEQUENCE [LARGE SCALE GENOMIC DNA]</scope>
    <source>
        <strain evidence="3 4">ATCC 38327</strain>
    </source>
</reference>
<dbReference type="GO" id="GO:0000462">
    <property type="term" value="P:maturation of SSU-rRNA from tricistronic rRNA transcript (SSU-rRNA, 5.8S rRNA, LSU-rRNA)"/>
    <property type="evidence" value="ECO:0007669"/>
    <property type="project" value="InterPro"/>
</dbReference>
<dbReference type="PANTHER" id="PTHR44163:SF1">
    <property type="entry name" value="U3 SMALL NUCLEOLAR RNA-ASSOCIATED PROTEIN 4 HOMOLOG"/>
    <property type="match status" value="1"/>
</dbReference>
<feature type="repeat" description="WD" evidence="1">
    <location>
        <begin position="167"/>
        <end position="208"/>
    </location>
</feature>
<dbReference type="OrthoDB" id="8883818at2759"/>
<dbReference type="AlphaFoldDB" id="A0A0L0SPU0"/>
<evidence type="ECO:0000313" key="3">
    <source>
        <dbReference type="EMBL" id="KNE64395.1"/>
    </source>
</evidence>
<dbReference type="GO" id="GO:0032040">
    <property type="term" value="C:small-subunit processome"/>
    <property type="evidence" value="ECO:0007669"/>
    <property type="project" value="TreeGrafter"/>
</dbReference>
<dbReference type="SMART" id="SM00320">
    <property type="entry name" value="WD40"/>
    <property type="match status" value="8"/>
</dbReference>
<evidence type="ECO:0000256" key="1">
    <source>
        <dbReference type="PROSITE-ProRule" id="PRU00221"/>
    </source>
</evidence>
<dbReference type="GO" id="GO:0003723">
    <property type="term" value="F:RNA binding"/>
    <property type="evidence" value="ECO:0007669"/>
    <property type="project" value="TreeGrafter"/>
</dbReference>